<gene>
    <name evidence="4" type="ORF">ACFFH7_26015</name>
</gene>
<accession>A0ABV6MXF5</accession>
<comment type="caution">
    <text evidence="4">The sequence shown here is derived from an EMBL/GenBank/DDBJ whole genome shotgun (WGS) entry which is preliminary data.</text>
</comment>
<dbReference type="PANTHER" id="PTHR11092">
    <property type="entry name" value="SUGAR NUCLEOTIDE EPIMERASE RELATED"/>
    <property type="match status" value="1"/>
</dbReference>
<keyword evidence="5" id="KW-1185">Reference proteome</keyword>
<evidence type="ECO:0000313" key="4">
    <source>
        <dbReference type="EMBL" id="MFC0544988.1"/>
    </source>
</evidence>
<name>A0ABV6MXF5_9PSEU</name>
<feature type="domain" description="NAD-dependent epimerase/dehydratase" evidence="2">
    <location>
        <begin position="32"/>
        <end position="104"/>
    </location>
</feature>
<dbReference type="Gene3D" id="3.40.50.720">
    <property type="entry name" value="NAD(P)-binding Rossmann-like Domain"/>
    <property type="match status" value="1"/>
</dbReference>
<proteinExistence type="inferred from homology"/>
<dbReference type="InterPro" id="IPR010099">
    <property type="entry name" value="SDR39U1"/>
</dbReference>
<dbReference type="InterPro" id="IPR001509">
    <property type="entry name" value="Epimerase_deHydtase"/>
</dbReference>
<reference evidence="4 5" key="1">
    <citation type="submission" date="2024-09" db="EMBL/GenBank/DDBJ databases">
        <authorList>
            <person name="Sun Q."/>
            <person name="Mori K."/>
        </authorList>
    </citation>
    <scope>NUCLEOTIDE SEQUENCE [LARGE SCALE GENOMIC DNA]</scope>
    <source>
        <strain evidence="4 5">TBRC 1432</strain>
    </source>
</reference>
<feature type="domain" description="DUF1731" evidence="3">
    <location>
        <begin position="223"/>
        <end position="267"/>
    </location>
</feature>
<dbReference type="EMBL" id="JBHLUD010000008">
    <property type="protein sequence ID" value="MFC0544988.1"/>
    <property type="molecule type" value="Genomic_DNA"/>
</dbReference>
<sequence>MKVAITGSSGLIGTALRESYEDDGHTVVRLPRVVEDVNGVDVVVNLAGAGIGARRWTASYRDVILRSRVDTTSSLVAAIERARRPPKALLSASGVSYYGDRGDEVLTESSVGGRGFLPSVVRQWEAAAVADIPVCHLRFGLVMTPAGGVLRELVPFFRAGLGAQFGSGRQFWSWISLVDAVRAIRHLPGAQGPYNVTAPEPVRNSEFTRVLASTLGRPAVLRVPGWSLRLALGGVAGDALESIRARPDRLVEAGFRFEHGTIAAALEPLRTR</sequence>
<dbReference type="InterPro" id="IPR013549">
    <property type="entry name" value="DUF1731"/>
</dbReference>
<comment type="similarity">
    <text evidence="1">Belongs to the NAD(P)-dependent epimerase/dehydratase family. SDR39U1 subfamily.</text>
</comment>
<dbReference type="Proteomes" id="UP001589810">
    <property type="component" value="Unassembled WGS sequence"/>
</dbReference>
<dbReference type="Pfam" id="PF08338">
    <property type="entry name" value="DUF1731"/>
    <property type="match status" value="1"/>
</dbReference>
<evidence type="ECO:0000313" key="5">
    <source>
        <dbReference type="Proteomes" id="UP001589810"/>
    </source>
</evidence>
<dbReference type="Pfam" id="PF01370">
    <property type="entry name" value="Epimerase"/>
    <property type="match status" value="1"/>
</dbReference>
<protein>
    <submittedName>
        <fullName evidence="4">TIGR01777 family oxidoreductase</fullName>
    </submittedName>
</protein>
<dbReference type="PANTHER" id="PTHR11092:SF0">
    <property type="entry name" value="EPIMERASE FAMILY PROTEIN SDR39U1"/>
    <property type="match status" value="1"/>
</dbReference>
<evidence type="ECO:0000256" key="1">
    <source>
        <dbReference type="ARBA" id="ARBA00009353"/>
    </source>
</evidence>
<dbReference type="NCBIfam" id="TIGR01777">
    <property type="entry name" value="yfcH"/>
    <property type="match status" value="1"/>
</dbReference>
<organism evidence="4 5">
    <name type="scientific">Kutzneria chonburiensis</name>
    <dbReference type="NCBI Taxonomy" id="1483604"/>
    <lineage>
        <taxon>Bacteria</taxon>
        <taxon>Bacillati</taxon>
        <taxon>Actinomycetota</taxon>
        <taxon>Actinomycetes</taxon>
        <taxon>Pseudonocardiales</taxon>
        <taxon>Pseudonocardiaceae</taxon>
        <taxon>Kutzneria</taxon>
    </lineage>
</organism>
<dbReference type="InterPro" id="IPR036291">
    <property type="entry name" value="NAD(P)-bd_dom_sf"/>
</dbReference>
<evidence type="ECO:0000259" key="2">
    <source>
        <dbReference type="Pfam" id="PF01370"/>
    </source>
</evidence>
<evidence type="ECO:0000259" key="3">
    <source>
        <dbReference type="Pfam" id="PF08338"/>
    </source>
</evidence>
<dbReference type="RefSeq" id="WP_273936286.1">
    <property type="nucleotide sequence ID" value="NZ_CP097263.1"/>
</dbReference>
<dbReference type="SUPFAM" id="SSF51735">
    <property type="entry name" value="NAD(P)-binding Rossmann-fold domains"/>
    <property type="match status" value="1"/>
</dbReference>